<organism evidence="1 2">
    <name type="scientific">Daphnia magna</name>
    <dbReference type="NCBI Taxonomy" id="35525"/>
    <lineage>
        <taxon>Eukaryota</taxon>
        <taxon>Metazoa</taxon>
        <taxon>Ecdysozoa</taxon>
        <taxon>Arthropoda</taxon>
        <taxon>Crustacea</taxon>
        <taxon>Branchiopoda</taxon>
        <taxon>Diplostraca</taxon>
        <taxon>Cladocera</taxon>
        <taxon>Anomopoda</taxon>
        <taxon>Daphniidae</taxon>
        <taxon>Daphnia</taxon>
    </lineage>
</organism>
<proteinExistence type="predicted"/>
<dbReference type="EMBL" id="JAOYFB010000037">
    <property type="protein sequence ID" value="KAK4024859.1"/>
    <property type="molecule type" value="Genomic_DNA"/>
</dbReference>
<protein>
    <submittedName>
        <fullName evidence="1">Uncharacterized protein</fullName>
    </submittedName>
</protein>
<reference evidence="1 2" key="1">
    <citation type="journal article" date="2023" name="Nucleic Acids Res.">
        <title>The hologenome of Daphnia magna reveals possible DNA methylation and microbiome-mediated evolution of the host genome.</title>
        <authorList>
            <person name="Chaturvedi A."/>
            <person name="Li X."/>
            <person name="Dhandapani V."/>
            <person name="Marshall H."/>
            <person name="Kissane S."/>
            <person name="Cuenca-Cambronero M."/>
            <person name="Asole G."/>
            <person name="Calvet F."/>
            <person name="Ruiz-Romero M."/>
            <person name="Marangio P."/>
            <person name="Guigo R."/>
            <person name="Rago D."/>
            <person name="Mirbahai L."/>
            <person name="Eastwood N."/>
            <person name="Colbourne J.K."/>
            <person name="Zhou J."/>
            <person name="Mallon E."/>
            <person name="Orsini L."/>
        </authorList>
    </citation>
    <scope>NUCLEOTIDE SEQUENCE [LARGE SCALE GENOMIC DNA]</scope>
    <source>
        <strain evidence="1">LRV0_1</strain>
    </source>
</reference>
<evidence type="ECO:0000313" key="2">
    <source>
        <dbReference type="Proteomes" id="UP001234178"/>
    </source>
</evidence>
<sequence length="76" mass="8837">MLQHCPISKALQDRGWFALVLILELKCLEFKISKKFCWETIHGFSREVFMSLNASLCILCVQPCAKKTWISFEVDI</sequence>
<keyword evidence="2" id="KW-1185">Reference proteome</keyword>
<gene>
    <name evidence="1" type="ORF">OUZ56_010354</name>
</gene>
<name>A0ABR0AIA3_9CRUS</name>
<accession>A0ABR0AIA3</accession>
<evidence type="ECO:0000313" key="1">
    <source>
        <dbReference type="EMBL" id="KAK4024859.1"/>
    </source>
</evidence>
<dbReference type="Proteomes" id="UP001234178">
    <property type="component" value="Unassembled WGS sequence"/>
</dbReference>
<comment type="caution">
    <text evidence="1">The sequence shown here is derived from an EMBL/GenBank/DDBJ whole genome shotgun (WGS) entry which is preliminary data.</text>
</comment>